<dbReference type="AlphaFoldDB" id="A0A1H1XWD4"/>
<name>A0A1H1XWD4_9PSED</name>
<sequence length="107" mass="11935">MSLLLPFPLTKKKALEIIRALSQVSERIFYSPHAKARMIERGVSMPDVMDCLGKGLIREGPYQQPGGDWRFTISWFRAGSPLEIVGAIDVDDEGTFLVIVTTIKKKG</sequence>
<dbReference type="Proteomes" id="UP000245056">
    <property type="component" value="Unassembled WGS sequence"/>
</dbReference>
<protein>
    <submittedName>
        <fullName evidence="1">DUF4258 domain-containing protein</fullName>
    </submittedName>
</protein>
<proteinExistence type="predicted"/>
<dbReference type="Pfam" id="PF14076">
    <property type="entry name" value="DUF4258"/>
    <property type="match status" value="1"/>
</dbReference>
<dbReference type="STRING" id="1148509.SAMN05216222_3224"/>
<gene>
    <name evidence="1" type="ORF">C9I49_13835</name>
    <name evidence="2" type="ORF">SAMN05216222_3224</name>
</gene>
<evidence type="ECO:0000313" key="3">
    <source>
        <dbReference type="Proteomes" id="UP000198481"/>
    </source>
</evidence>
<organism evidence="2 3">
    <name type="scientific">Pseudomonas prosekii</name>
    <dbReference type="NCBI Taxonomy" id="1148509"/>
    <lineage>
        <taxon>Bacteria</taxon>
        <taxon>Pseudomonadati</taxon>
        <taxon>Pseudomonadota</taxon>
        <taxon>Gammaproteobacteria</taxon>
        <taxon>Pseudomonadales</taxon>
        <taxon>Pseudomonadaceae</taxon>
        <taxon>Pseudomonas</taxon>
    </lineage>
</organism>
<evidence type="ECO:0000313" key="4">
    <source>
        <dbReference type="Proteomes" id="UP000245056"/>
    </source>
</evidence>
<evidence type="ECO:0000313" key="1">
    <source>
        <dbReference type="EMBL" id="PWE44372.1"/>
    </source>
</evidence>
<dbReference type="RefSeq" id="WP_092277240.1">
    <property type="nucleotide sequence ID" value="NZ_JBJGXP010000006.1"/>
</dbReference>
<dbReference type="Proteomes" id="UP000198481">
    <property type="component" value="Chromosome I"/>
</dbReference>
<dbReference type="OrthoDB" id="5873906at2"/>
<dbReference type="InterPro" id="IPR025354">
    <property type="entry name" value="DUF4258"/>
</dbReference>
<reference evidence="1 4" key="2">
    <citation type="submission" date="2018-05" db="EMBL/GenBank/DDBJ databases">
        <title>Genome sequences of two Antarctic strains of Pseudomonas prosekii: insights into adaptation to extreme conditions.</title>
        <authorList>
            <person name="Snopkova K."/>
            <person name="Dufkova K."/>
            <person name="Cejkova D."/>
            <person name="Sedlacek I."/>
            <person name="Smajs D."/>
        </authorList>
    </citation>
    <scope>NUCLEOTIDE SEQUENCE [LARGE SCALE GENOMIC DNA]</scope>
    <source>
        <strain evidence="1 4">P2673</strain>
    </source>
</reference>
<dbReference type="EMBL" id="QFAW01000016">
    <property type="protein sequence ID" value="PWE44372.1"/>
    <property type="molecule type" value="Genomic_DNA"/>
</dbReference>
<accession>A0A1H1XWD4</accession>
<dbReference type="EMBL" id="LT629762">
    <property type="protein sequence ID" value="SDT13483.1"/>
    <property type="molecule type" value="Genomic_DNA"/>
</dbReference>
<reference evidence="2 3" key="1">
    <citation type="submission" date="2016-10" db="EMBL/GenBank/DDBJ databases">
        <authorList>
            <person name="de Groot N.N."/>
        </authorList>
    </citation>
    <scope>NUCLEOTIDE SEQUENCE [LARGE SCALE GENOMIC DNA]</scope>
    <source>
        <strain evidence="2 3">LMG 26867</strain>
    </source>
</reference>
<evidence type="ECO:0000313" key="2">
    <source>
        <dbReference type="EMBL" id="SDT13483.1"/>
    </source>
</evidence>